<sequence length="745" mass="83141">MFSGNEPPPAYGAPHTPPPGDPAGPYGAPHQPAPLNLKGSGGLKPMRLLFMVLRRWYVPVIFGVLGILVGIIRAIFAVPVYQAKAEIEMSIQRPQFIQTEVNLEEGGGTLSEDVIFNTRFAKFGSPAMEEIASEVYFSKYSKEEYLQRTAWSGVQDLAYWVRQVGWYKQGNANIVHVSFRCPDPEFAAQLVNVMIESAGLLMERDNKELSDGAVKWLVDQTEVLRKELEGVELELADKRQAFQITTLEQRRESLGAILADLEAQKAGLENQLALRQTEYNYLSEWEESGRSIETLPTGLPKEQQLYELLGTWQTALDEFQRVSEKYTQKHPRYQEAKRAEERALARLDQFIEVSWKAIQNELTLLKTKIGQMQGRVVKIETELRDLDKKIADGKRKLLKLERKRDTAEASYRSVLQRTENTRLAAEQDTAFVKVLREAAVPRIPIAPDKKKIVIITVFLFGVLGAGLAVAMEFLMNRVGSVTDLKDLGLHVLGILPRESKYMTRADIAKSGIVDSFGAMVEVFVGINGYILSEKFKEQSEVLMVSSAGPGEGKTISSCNLAISLARNGLKTLLIDADLRRPQVGNIFEIPSEHPSLLEWLSSRHEGMEHRQLVSHNMIENLDVITSRPLKNVNPAEMLGRKELAELVEWARSEYDRVIIDTPPIGPVGDGVVLASYVDSVIVVSRVGKTNMRSLKSMLSRLLEVDVLILGCIANDVPYSLAGKFSGAEGYGYGHSYKSYVSDTAE</sequence>
<reference evidence="11 12" key="1">
    <citation type="journal article" date="2024" name="Appl. Environ. Microbiol.">
        <title>Pontiella agarivorans sp. nov., a novel marine anaerobic bacterium capable of degrading macroalgal polysaccharides and fixing nitrogen.</title>
        <authorList>
            <person name="Liu N."/>
            <person name="Kivenson V."/>
            <person name="Peng X."/>
            <person name="Cui Z."/>
            <person name="Lankiewicz T.S."/>
            <person name="Gosselin K.M."/>
            <person name="English C.J."/>
            <person name="Blair E.M."/>
            <person name="O'Malley M.A."/>
            <person name="Valentine D.L."/>
        </authorList>
    </citation>
    <scope>NUCLEOTIDE SEQUENCE [LARGE SCALE GENOMIC DNA]</scope>
    <source>
        <strain evidence="11 12">NLcol2</strain>
    </source>
</reference>
<dbReference type="Pfam" id="PF13807">
    <property type="entry name" value="GNVR"/>
    <property type="match status" value="1"/>
</dbReference>
<evidence type="ECO:0000313" key="12">
    <source>
        <dbReference type="Proteomes" id="UP001290861"/>
    </source>
</evidence>
<feature type="coiled-coil region" evidence="6">
    <location>
        <begin position="221"/>
        <end position="278"/>
    </location>
</feature>
<dbReference type="Pfam" id="PF13614">
    <property type="entry name" value="AAA_31"/>
    <property type="match status" value="1"/>
</dbReference>
<evidence type="ECO:0000256" key="3">
    <source>
        <dbReference type="ARBA" id="ARBA00022777"/>
    </source>
</evidence>
<evidence type="ECO:0000256" key="7">
    <source>
        <dbReference type="SAM" id="MobiDB-lite"/>
    </source>
</evidence>
<keyword evidence="8" id="KW-0812">Transmembrane</keyword>
<organism evidence="11 12">
    <name type="scientific">Pontiella agarivorans</name>
    <dbReference type="NCBI Taxonomy" id="3038953"/>
    <lineage>
        <taxon>Bacteria</taxon>
        <taxon>Pseudomonadati</taxon>
        <taxon>Kiritimatiellota</taxon>
        <taxon>Kiritimatiellia</taxon>
        <taxon>Kiritimatiellales</taxon>
        <taxon>Pontiellaceae</taxon>
        <taxon>Pontiella</taxon>
    </lineage>
</organism>
<protein>
    <submittedName>
        <fullName evidence="11">Polysaccharide biosynthesis tyrosine autokinase</fullName>
        <ecNumber evidence="11">2.7.10.2</ecNumber>
    </submittedName>
</protein>
<feature type="domain" description="Tyrosine-protein kinase G-rich" evidence="10">
    <location>
        <begin position="394"/>
        <end position="469"/>
    </location>
</feature>
<keyword evidence="8" id="KW-1133">Transmembrane helix</keyword>
<dbReference type="SUPFAM" id="SSF52540">
    <property type="entry name" value="P-loop containing nucleoside triphosphate hydrolases"/>
    <property type="match status" value="1"/>
</dbReference>
<evidence type="ECO:0000313" key="11">
    <source>
        <dbReference type="EMBL" id="MDZ8117763.1"/>
    </source>
</evidence>
<evidence type="ECO:0000256" key="2">
    <source>
        <dbReference type="ARBA" id="ARBA00022741"/>
    </source>
</evidence>
<proteinExistence type="predicted"/>
<dbReference type="Gene3D" id="3.40.50.300">
    <property type="entry name" value="P-loop containing nucleotide triphosphate hydrolases"/>
    <property type="match status" value="1"/>
</dbReference>
<dbReference type="CDD" id="cd05387">
    <property type="entry name" value="BY-kinase"/>
    <property type="match status" value="1"/>
</dbReference>
<dbReference type="PANTHER" id="PTHR32309">
    <property type="entry name" value="TYROSINE-PROTEIN KINASE"/>
    <property type="match status" value="1"/>
</dbReference>
<dbReference type="InterPro" id="IPR050445">
    <property type="entry name" value="Bact_polysacc_biosynth/exp"/>
</dbReference>
<keyword evidence="2" id="KW-0547">Nucleotide-binding</keyword>
<evidence type="ECO:0000256" key="6">
    <source>
        <dbReference type="SAM" id="Coils"/>
    </source>
</evidence>
<evidence type="ECO:0000256" key="4">
    <source>
        <dbReference type="ARBA" id="ARBA00022840"/>
    </source>
</evidence>
<keyword evidence="5" id="KW-0829">Tyrosine-protein kinase</keyword>
<dbReference type="Proteomes" id="UP001290861">
    <property type="component" value="Unassembled WGS sequence"/>
</dbReference>
<keyword evidence="3" id="KW-0418">Kinase</keyword>
<evidence type="ECO:0000259" key="9">
    <source>
        <dbReference type="Pfam" id="PF13614"/>
    </source>
</evidence>
<comment type="caution">
    <text evidence="11">The sequence shown here is derived from an EMBL/GenBank/DDBJ whole genome shotgun (WGS) entry which is preliminary data.</text>
</comment>
<evidence type="ECO:0000256" key="1">
    <source>
        <dbReference type="ARBA" id="ARBA00022679"/>
    </source>
</evidence>
<accession>A0ABU5MUF3</accession>
<dbReference type="InterPro" id="IPR032807">
    <property type="entry name" value="GNVR"/>
</dbReference>
<keyword evidence="8" id="KW-0472">Membrane</keyword>
<dbReference type="EMBL" id="JARVCO010000004">
    <property type="protein sequence ID" value="MDZ8117763.1"/>
    <property type="molecule type" value="Genomic_DNA"/>
</dbReference>
<dbReference type="PANTHER" id="PTHR32309:SF31">
    <property type="entry name" value="CAPSULAR EXOPOLYSACCHARIDE FAMILY"/>
    <property type="match status" value="1"/>
</dbReference>
<dbReference type="RefSeq" id="WP_322607566.1">
    <property type="nucleotide sequence ID" value="NZ_JARVCO010000004.1"/>
</dbReference>
<gene>
    <name evidence="11" type="ORF">P9H32_03925</name>
</gene>
<feature type="region of interest" description="Disordered" evidence="7">
    <location>
        <begin position="1"/>
        <end position="31"/>
    </location>
</feature>
<feature type="compositionally biased region" description="Pro residues" evidence="7">
    <location>
        <begin position="1"/>
        <end position="22"/>
    </location>
</feature>
<evidence type="ECO:0000259" key="10">
    <source>
        <dbReference type="Pfam" id="PF13807"/>
    </source>
</evidence>
<feature type="transmembrane region" description="Helical" evidence="8">
    <location>
        <begin position="56"/>
        <end position="81"/>
    </location>
</feature>
<evidence type="ECO:0000256" key="5">
    <source>
        <dbReference type="ARBA" id="ARBA00023137"/>
    </source>
</evidence>
<feature type="domain" description="AAA" evidence="9">
    <location>
        <begin position="544"/>
        <end position="701"/>
    </location>
</feature>
<keyword evidence="12" id="KW-1185">Reference proteome</keyword>
<feature type="transmembrane region" description="Helical" evidence="8">
    <location>
        <begin position="452"/>
        <end position="475"/>
    </location>
</feature>
<keyword evidence="6" id="KW-0175">Coiled coil</keyword>
<dbReference type="EC" id="2.7.10.2" evidence="11"/>
<dbReference type="InterPro" id="IPR005702">
    <property type="entry name" value="Wzc-like_C"/>
</dbReference>
<keyword evidence="4" id="KW-0067">ATP-binding</keyword>
<name>A0ABU5MUF3_9BACT</name>
<dbReference type="InterPro" id="IPR027417">
    <property type="entry name" value="P-loop_NTPase"/>
</dbReference>
<dbReference type="InterPro" id="IPR025669">
    <property type="entry name" value="AAA_dom"/>
</dbReference>
<dbReference type="GO" id="GO:0004715">
    <property type="term" value="F:non-membrane spanning protein tyrosine kinase activity"/>
    <property type="evidence" value="ECO:0007669"/>
    <property type="project" value="UniProtKB-EC"/>
</dbReference>
<dbReference type="NCBIfam" id="TIGR01007">
    <property type="entry name" value="eps_fam"/>
    <property type="match status" value="1"/>
</dbReference>
<evidence type="ECO:0000256" key="8">
    <source>
        <dbReference type="SAM" id="Phobius"/>
    </source>
</evidence>
<keyword evidence="1 11" id="KW-0808">Transferase</keyword>
<feature type="coiled-coil region" evidence="6">
    <location>
        <begin position="369"/>
        <end position="417"/>
    </location>
</feature>